<reference evidence="3 4" key="1">
    <citation type="submission" date="2019-12" db="EMBL/GenBank/DDBJ databases">
        <authorList>
            <person name="Zhang Y.-J."/>
        </authorList>
    </citation>
    <scope>NUCLEOTIDE SEQUENCE [LARGE SCALE GENOMIC DNA]</scope>
    <source>
        <strain evidence="3 4">CY05</strain>
    </source>
</reference>
<dbReference type="PROSITE" id="PS51208">
    <property type="entry name" value="AUTOTRANSPORTER"/>
    <property type="match status" value="1"/>
</dbReference>
<dbReference type="RefSeq" id="WP_157024639.1">
    <property type="nucleotide sequence ID" value="NZ_WQLV01000021.1"/>
</dbReference>
<dbReference type="InterPro" id="IPR011050">
    <property type="entry name" value="Pectin_lyase_fold/virulence"/>
</dbReference>
<protein>
    <submittedName>
        <fullName evidence="3">Autotransporter outer membrane beta-barrel domain-containing protein</fullName>
    </submittedName>
</protein>
<dbReference type="NCBIfam" id="TIGR01414">
    <property type="entry name" value="autotrans_barl"/>
    <property type="match status" value="1"/>
</dbReference>
<evidence type="ECO:0000313" key="4">
    <source>
        <dbReference type="Proteomes" id="UP000478892"/>
    </source>
</evidence>
<dbReference type="PANTHER" id="PTHR35037">
    <property type="entry name" value="C-TERMINAL REGION OF AIDA-LIKE PROTEIN"/>
    <property type="match status" value="1"/>
</dbReference>
<dbReference type="InterPro" id="IPR051551">
    <property type="entry name" value="Autotransporter_adhesion"/>
</dbReference>
<dbReference type="InterPro" id="IPR006315">
    <property type="entry name" value="OM_autotransptr_brl_dom"/>
</dbReference>
<gene>
    <name evidence="3" type="ORF">GO984_21655</name>
</gene>
<proteinExistence type="predicted"/>
<dbReference type="InterPro" id="IPR012332">
    <property type="entry name" value="Autotransporter_pectin_lyase_C"/>
</dbReference>
<dbReference type="InterPro" id="IPR005546">
    <property type="entry name" value="Autotransporte_beta"/>
</dbReference>
<name>A0A6L6WLS0_9RHOB</name>
<dbReference type="NCBIfam" id="TIGR02601">
    <property type="entry name" value="autotrns_rpt"/>
    <property type="match status" value="4"/>
</dbReference>
<dbReference type="SUPFAM" id="SSF51126">
    <property type="entry name" value="Pectin lyase-like"/>
    <property type="match status" value="2"/>
</dbReference>
<evidence type="ECO:0000256" key="1">
    <source>
        <dbReference type="ARBA" id="ARBA00022729"/>
    </source>
</evidence>
<dbReference type="PANTHER" id="PTHR35037:SF3">
    <property type="entry name" value="C-TERMINAL REGION OF AIDA-LIKE PROTEIN"/>
    <property type="match status" value="1"/>
</dbReference>
<dbReference type="InterPro" id="IPR013425">
    <property type="entry name" value="Autotrns_rpt"/>
</dbReference>
<accession>A0A6L6WLS0</accession>
<sequence length="1298" mass="126247">MGSQVTLDLGGNAVTTTNFIVNGVGSTELSNGTVSLSGTGQIGVGTISANITGTGNLLKTGSGTGYLSGTNTYSGNTTVEKNTLSLLAGSSITSTTVNIGSGTSNSTPTLIAAASTLASGTNMTIDSSGGVGGEFRNEGSNTIATLNDDAGSTTRLNSGTLTITGGGTVAGVVAGSANLTNNGGTLTLSNTANTATGTLTNTAGTVNLADWSGSISNSASTNLTGSMTLGGTVTNNSGATLANTSGGAIVVGGVTTFTSAGTVTGATGLTINATNVTYQDGHSEAGTVDINVATGGSLTEERTGNQNFNGSVDYNVATGGAANFTATSGLTTTGTLTHGSSGTFTVANNQTVSAATINLNSGTATIGDGATLQGTGNTMNIAVATAVGAGATLTDANDINILAAGSATFAGAGTLSANTDGAGAEGITIDGTLNVTGGGTVTATVGGAGSIVTQGTGIINVSNAGSHLDASGEAIANNSTAATGVNVGAGVQLTAASITNGTGATLLNAGTVTANVSNTTATSTLTTTGTITGDVTNTLGTVNAGGVISGTVTQNSGIFSLTSGLSAGALRGAGDIGNGGSLLTLAGDADATGETATYSGAISGAGGLTLNVGEDTQVLSGTNSYTGTTTITSGTLELSGGFAIADTGEIANAGTLLVSTAETIGALNGAGAVTLNATLTTGDAGGDTVSGNITGAGGLTKTGAGTLTLSGTNDYTGTTTVSAGILELSGGAAFADTGEIANAGTLLVSTAETIGALNGAGAVTLNAMLTTGDAGDDAISGIISGSGGLTKQGAGNLVLSGVNIYTGTTTVSSGHLQIDQSLTGGAVVDAGAFLTNNGTISGSVTNNGTVTSTSAIFGGFTNTSTFNASGSTVVNGAFSNSGTTSMLNGATGDTITVNGNMSGGGQLDLDVNYATNTGDTLLVNGSTSGTTTVSLNSLTTDNPAVGSELTLVTVTGSGTADNFVLAGGPLVSGIYSYDLAYSSGAWALSGQLNSMGEAYETAPIAVGELLYLPTFEQRRGQARNLAASAAGKSLVGGSWGRVFANKFEADLGTSTSGTAVAANIGGFQAGYDHVVPSGQNGTWILGLTGQAGTVGSTTSNSSRDAKSLALGATATWFGNDGWYADGQLQFSFLESNFSAQGTELAQNEKGYGVGLSAEVGKRISLSSSSAIVPHAQISWTHLDGGTFTDTRGNSVSMENIRSKRGRLGLAYEYFDPSKNTKLYAVGSILRDFSSNKSVVINGVSLKVGELGTWAEFGIGVSKYWSPNKKFFTEISSRHSLSGESGSNFGITAGIEFRM</sequence>
<evidence type="ECO:0000313" key="3">
    <source>
        <dbReference type="EMBL" id="MVO18431.1"/>
    </source>
</evidence>
<dbReference type="Proteomes" id="UP000478892">
    <property type="component" value="Unassembled WGS sequence"/>
</dbReference>
<dbReference type="Pfam" id="PF12951">
    <property type="entry name" value="PATR"/>
    <property type="match status" value="4"/>
</dbReference>
<organism evidence="3 4">
    <name type="scientific">Parasedimentitalea huanghaiensis</name>
    <dbReference type="NCBI Taxonomy" id="2682100"/>
    <lineage>
        <taxon>Bacteria</taxon>
        <taxon>Pseudomonadati</taxon>
        <taxon>Pseudomonadota</taxon>
        <taxon>Alphaproteobacteria</taxon>
        <taxon>Rhodobacterales</taxon>
        <taxon>Paracoccaceae</taxon>
        <taxon>Parasedimentitalea</taxon>
    </lineage>
</organism>
<dbReference type="GO" id="GO:0019867">
    <property type="term" value="C:outer membrane"/>
    <property type="evidence" value="ECO:0007669"/>
    <property type="project" value="InterPro"/>
</dbReference>
<feature type="domain" description="Autotransporter" evidence="2">
    <location>
        <begin position="1031"/>
        <end position="1298"/>
    </location>
</feature>
<dbReference type="Gene3D" id="2.160.20.20">
    <property type="match status" value="1"/>
</dbReference>
<dbReference type="Pfam" id="PF03212">
    <property type="entry name" value="Pertactin"/>
    <property type="match status" value="1"/>
</dbReference>
<keyword evidence="1" id="KW-0732">Signal</keyword>
<evidence type="ECO:0000259" key="2">
    <source>
        <dbReference type="PROSITE" id="PS51208"/>
    </source>
</evidence>
<dbReference type="SMART" id="SM00869">
    <property type="entry name" value="Autotransporter"/>
    <property type="match status" value="1"/>
</dbReference>
<dbReference type="SUPFAM" id="SSF103515">
    <property type="entry name" value="Autotransporter"/>
    <property type="match status" value="1"/>
</dbReference>
<comment type="caution">
    <text evidence="3">The sequence shown here is derived from an EMBL/GenBank/DDBJ whole genome shotgun (WGS) entry which is preliminary data.</text>
</comment>
<dbReference type="Gene3D" id="2.40.128.130">
    <property type="entry name" value="Autotransporter beta-domain"/>
    <property type="match status" value="1"/>
</dbReference>
<dbReference type="EMBL" id="WQLV01000021">
    <property type="protein sequence ID" value="MVO18431.1"/>
    <property type="molecule type" value="Genomic_DNA"/>
</dbReference>
<dbReference type="InterPro" id="IPR036709">
    <property type="entry name" value="Autotransporte_beta_dom_sf"/>
</dbReference>
<dbReference type="InterPro" id="IPR004899">
    <property type="entry name" value="Pertactin_central"/>
</dbReference>
<keyword evidence="4" id="KW-1185">Reference proteome</keyword>